<dbReference type="EMBL" id="AZMM01009147">
    <property type="protein sequence ID" value="ETJ36598.1"/>
    <property type="molecule type" value="Genomic_DNA"/>
</dbReference>
<feature type="non-terminal residue" evidence="1">
    <location>
        <position position="74"/>
    </location>
</feature>
<comment type="caution">
    <text evidence="1">The sequence shown here is derived from an EMBL/GenBank/DDBJ whole genome shotgun (WGS) entry which is preliminary data.</text>
</comment>
<organism evidence="1">
    <name type="scientific">human gut metagenome</name>
    <dbReference type="NCBI Taxonomy" id="408170"/>
    <lineage>
        <taxon>unclassified sequences</taxon>
        <taxon>metagenomes</taxon>
        <taxon>organismal metagenomes</taxon>
    </lineage>
</organism>
<proteinExistence type="predicted"/>
<gene>
    <name evidence="1" type="ORF">Q604_UNBC09147G0001</name>
</gene>
<keyword evidence="1" id="KW-0808">Transferase</keyword>
<reference evidence="1" key="1">
    <citation type="submission" date="2013-12" db="EMBL/GenBank/DDBJ databases">
        <title>A Varibaculum cambriense genome reconstructed from a premature infant gut community with otherwise low bacterial novelty that shifts toward anaerobic metabolism during the third week of life.</title>
        <authorList>
            <person name="Brown C.T."/>
            <person name="Sharon I."/>
            <person name="Thomas B.C."/>
            <person name="Castelle C.J."/>
            <person name="Morowitz M.J."/>
            <person name="Banfield J.F."/>
        </authorList>
    </citation>
    <scope>NUCLEOTIDE SEQUENCE</scope>
</reference>
<dbReference type="Gene3D" id="3.40.50.12230">
    <property type="match status" value="1"/>
</dbReference>
<evidence type="ECO:0000313" key="1">
    <source>
        <dbReference type="EMBL" id="ETJ36598.1"/>
    </source>
</evidence>
<protein>
    <submittedName>
        <fullName evidence="1">Methionyl-tRNA formyltransferase</fullName>
    </submittedName>
</protein>
<dbReference type="InterPro" id="IPR036477">
    <property type="entry name" value="Formyl_transf_N_sf"/>
</dbReference>
<name>W1Y232_9ZZZZ</name>
<accession>W1Y232</accession>
<sequence length="74" mass="8013">GLDTGDIIDIVETDILPGETTGQLFERMAVLGGETIVPVLTRWVNGEIVATPQDDTMATHTAKITKEMGQIDWS</sequence>
<dbReference type="AlphaFoldDB" id="W1Y232"/>
<dbReference type="GO" id="GO:0016740">
    <property type="term" value="F:transferase activity"/>
    <property type="evidence" value="ECO:0007669"/>
    <property type="project" value="UniProtKB-KW"/>
</dbReference>
<feature type="non-terminal residue" evidence="1">
    <location>
        <position position="1"/>
    </location>
</feature>
<dbReference type="SUPFAM" id="SSF53328">
    <property type="entry name" value="Formyltransferase"/>
    <property type="match status" value="1"/>
</dbReference>